<dbReference type="SUPFAM" id="SSF46689">
    <property type="entry name" value="Homeodomain-like"/>
    <property type="match status" value="1"/>
</dbReference>
<dbReference type="InterPro" id="IPR036271">
    <property type="entry name" value="Tet_transcr_reg_TetR-rel_C_sf"/>
</dbReference>
<proteinExistence type="predicted"/>
<feature type="domain" description="HTH tetR-type" evidence="6">
    <location>
        <begin position="68"/>
        <end position="128"/>
    </location>
</feature>
<sequence length="264" mass="29691">MLILLFLTKTGCSTPPDYLGDRYFLPNSNITCNLDCKCYLNLVRGQPWATSGLREGRMQRLTRQESRQQTRQALINAAEQELLRVGIYEASIRRICVTAGYTLGAFYSNFGNKDELLMEVLEIHTVRLFASLDELIASQNPEDPQTMAREIADWLKEVQSDQILSNLTLEFALYARHNDHFNDMYAANSERWRGRLSLSLGKLADCLGRKPAIPLKQMALALMALWQGLVLESVVPGTEAADTIIPAILDSLLQKPGKDSLEEP</sequence>
<keyword evidence="2" id="KW-0805">Transcription regulation</keyword>
<dbReference type="GO" id="GO:0000976">
    <property type="term" value="F:transcription cis-regulatory region binding"/>
    <property type="evidence" value="ECO:0007669"/>
    <property type="project" value="TreeGrafter"/>
</dbReference>
<evidence type="ECO:0000256" key="4">
    <source>
        <dbReference type="ARBA" id="ARBA00023163"/>
    </source>
</evidence>
<gene>
    <name evidence="7" type="ORF">DDIC_05250</name>
</gene>
<evidence type="ECO:0000313" key="8">
    <source>
        <dbReference type="Proteomes" id="UP000297065"/>
    </source>
</evidence>
<keyword evidence="1" id="KW-0678">Repressor</keyword>
<dbReference type="PANTHER" id="PTHR30055">
    <property type="entry name" value="HTH-TYPE TRANSCRIPTIONAL REGULATOR RUTR"/>
    <property type="match status" value="1"/>
</dbReference>
<keyword evidence="4" id="KW-0804">Transcription</keyword>
<reference evidence="7 8" key="1">
    <citation type="submission" date="2019-02" db="EMBL/GenBank/DDBJ databases">
        <title>Complete Genome Sequence of Desulfovibrio desulfuricans IC1, a Sulfonate Utilizing Anaerobe.</title>
        <authorList>
            <person name="Day L.A."/>
            <person name="De Leon K.B."/>
            <person name="Wall J.D."/>
        </authorList>
    </citation>
    <scope>NUCLEOTIDE SEQUENCE [LARGE SCALE GENOMIC DNA]</scope>
    <source>
        <strain evidence="7 8">IC1</strain>
    </source>
</reference>
<evidence type="ECO:0000256" key="2">
    <source>
        <dbReference type="ARBA" id="ARBA00023015"/>
    </source>
</evidence>
<dbReference type="InterPro" id="IPR050109">
    <property type="entry name" value="HTH-type_TetR-like_transc_reg"/>
</dbReference>
<dbReference type="GO" id="GO:0003700">
    <property type="term" value="F:DNA-binding transcription factor activity"/>
    <property type="evidence" value="ECO:0007669"/>
    <property type="project" value="TreeGrafter"/>
</dbReference>
<dbReference type="InterPro" id="IPR001647">
    <property type="entry name" value="HTH_TetR"/>
</dbReference>
<evidence type="ECO:0000256" key="3">
    <source>
        <dbReference type="ARBA" id="ARBA00023125"/>
    </source>
</evidence>
<dbReference type="Gene3D" id="1.10.357.10">
    <property type="entry name" value="Tetracycline Repressor, domain 2"/>
    <property type="match status" value="1"/>
</dbReference>
<dbReference type="Pfam" id="PF00440">
    <property type="entry name" value="TetR_N"/>
    <property type="match status" value="1"/>
</dbReference>
<protein>
    <submittedName>
        <fullName evidence="7">TetR/AcrR family transcriptional regulator</fullName>
    </submittedName>
</protein>
<accession>A0A4V1CX80</accession>
<dbReference type="InterPro" id="IPR009057">
    <property type="entry name" value="Homeodomain-like_sf"/>
</dbReference>
<keyword evidence="3 5" id="KW-0238">DNA-binding</keyword>
<evidence type="ECO:0000313" key="7">
    <source>
        <dbReference type="EMBL" id="QCC85290.1"/>
    </source>
</evidence>
<name>A0A4V1CX80_DESDE</name>
<dbReference type="PROSITE" id="PS50977">
    <property type="entry name" value="HTH_TETR_2"/>
    <property type="match status" value="1"/>
</dbReference>
<evidence type="ECO:0000259" key="6">
    <source>
        <dbReference type="PROSITE" id="PS50977"/>
    </source>
</evidence>
<evidence type="ECO:0000256" key="1">
    <source>
        <dbReference type="ARBA" id="ARBA00022491"/>
    </source>
</evidence>
<dbReference type="InterPro" id="IPR039538">
    <property type="entry name" value="BetI_C"/>
</dbReference>
<organism evidence="7 8">
    <name type="scientific">Desulfovibrio desulfuricans</name>
    <dbReference type="NCBI Taxonomy" id="876"/>
    <lineage>
        <taxon>Bacteria</taxon>
        <taxon>Pseudomonadati</taxon>
        <taxon>Thermodesulfobacteriota</taxon>
        <taxon>Desulfovibrionia</taxon>
        <taxon>Desulfovibrionales</taxon>
        <taxon>Desulfovibrionaceae</taxon>
        <taxon>Desulfovibrio</taxon>
    </lineage>
</organism>
<dbReference type="Proteomes" id="UP000297065">
    <property type="component" value="Chromosome"/>
</dbReference>
<dbReference type="EMBL" id="CP036295">
    <property type="protein sequence ID" value="QCC85290.1"/>
    <property type="molecule type" value="Genomic_DNA"/>
</dbReference>
<dbReference type="OrthoDB" id="5816932at2"/>
<dbReference type="PANTHER" id="PTHR30055:SF234">
    <property type="entry name" value="HTH-TYPE TRANSCRIPTIONAL REGULATOR BETI"/>
    <property type="match status" value="1"/>
</dbReference>
<feature type="DNA-binding region" description="H-T-H motif" evidence="5">
    <location>
        <begin position="91"/>
        <end position="110"/>
    </location>
</feature>
<dbReference type="SUPFAM" id="SSF48498">
    <property type="entry name" value="Tetracyclin repressor-like, C-terminal domain"/>
    <property type="match status" value="1"/>
</dbReference>
<dbReference type="AlphaFoldDB" id="A0A4V1CX80"/>
<evidence type="ECO:0000256" key="5">
    <source>
        <dbReference type="PROSITE-ProRule" id="PRU00335"/>
    </source>
</evidence>
<dbReference type="Pfam" id="PF13977">
    <property type="entry name" value="TetR_C_6"/>
    <property type="match status" value="1"/>
</dbReference>